<evidence type="ECO:0000256" key="1">
    <source>
        <dbReference type="ARBA" id="ARBA00012528"/>
    </source>
</evidence>
<dbReference type="PANTHER" id="PTHR45138">
    <property type="entry name" value="REGULATORY COMPONENTS OF SENSORY TRANSDUCTION SYSTEM"/>
    <property type="match status" value="1"/>
</dbReference>
<dbReference type="InterPro" id="IPR000160">
    <property type="entry name" value="GGDEF_dom"/>
</dbReference>
<dbReference type="EMBL" id="JBHRYJ010000001">
    <property type="protein sequence ID" value="MFC3674127.1"/>
    <property type="molecule type" value="Genomic_DNA"/>
</dbReference>
<dbReference type="SMART" id="SM00267">
    <property type="entry name" value="GGDEF"/>
    <property type="match status" value="1"/>
</dbReference>
<proteinExistence type="predicted"/>
<dbReference type="PROSITE" id="PS50887">
    <property type="entry name" value="GGDEF"/>
    <property type="match status" value="1"/>
</dbReference>
<dbReference type="GO" id="GO:0052621">
    <property type="term" value="F:diguanylate cyclase activity"/>
    <property type="evidence" value="ECO:0007669"/>
    <property type="project" value="UniProtKB-EC"/>
</dbReference>
<dbReference type="InterPro" id="IPR043128">
    <property type="entry name" value="Rev_trsase/Diguanyl_cyclase"/>
</dbReference>
<dbReference type="Pfam" id="PF00990">
    <property type="entry name" value="GGDEF"/>
    <property type="match status" value="1"/>
</dbReference>
<evidence type="ECO:0000313" key="4">
    <source>
        <dbReference type="EMBL" id="MFC3674127.1"/>
    </source>
</evidence>
<evidence type="ECO:0000313" key="5">
    <source>
        <dbReference type="Proteomes" id="UP001595711"/>
    </source>
</evidence>
<comment type="catalytic activity">
    <reaction evidence="2">
        <text>2 GTP = 3',3'-c-di-GMP + 2 diphosphate</text>
        <dbReference type="Rhea" id="RHEA:24898"/>
        <dbReference type="ChEBI" id="CHEBI:33019"/>
        <dbReference type="ChEBI" id="CHEBI:37565"/>
        <dbReference type="ChEBI" id="CHEBI:58805"/>
        <dbReference type="EC" id="2.7.7.65"/>
    </reaction>
</comment>
<dbReference type="PANTHER" id="PTHR45138:SF9">
    <property type="entry name" value="DIGUANYLATE CYCLASE DGCM-RELATED"/>
    <property type="match status" value="1"/>
</dbReference>
<dbReference type="SUPFAM" id="SSF55073">
    <property type="entry name" value="Nucleotide cyclase"/>
    <property type="match status" value="1"/>
</dbReference>
<dbReference type="Gene3D" id="3.30.70.270">
    <property type="match status" value="1"/>
</dbReference>
<dbReference type="EC" id="2.7.7.65" evidence="1"/>
<organism evidence="4 5">
    <name type="scientific">Ferrovibrio xuzhouensis</name>
    <dbReference type="NCBI Taxonomy" id="1576914"/>
    <lineage>
        <taxon>Bacteria</taxon>
        <taxon>Pseudomonadati</taxon>
        <taxon>Pseudomonadota</taxon>
        <taxon>Alphaproteobacteria</taxon>
        <taxon>Rhodospirillales</taxon>
        <taxon>Rhodospirillaceae</taxon>
        <taxon>Ferrovibrio</taxon>
    </lineage>
</organism>
<sequence>MTATDSPAVAAPPPEAASEAETRLYHSATRDSLTGLPNRHYFREAAERALLLAGRQQSPVTVLAVDVDDFDGLIAQHGQPLADAVVQRLAVLLEDRFRRSDLIARLFGASFAVLLPGAGHRNARLLAENLRAAVEADAGADGNGTGDDATLPRITVSVGLAVAAPDNQAALDPLLDLADDALRAAKAAGRNRVTEA</sequence>
<accession>A0ABV7VBB0</accession>
<dbReference type="NCBIfam" id="TIGR00254">
    <property type="entry name" value="GGDEF"/>
    <property type="match status" value="1"/>
</dbReference>
<feature type="domain" description="GGDEF" evidence="3">
    <location>
        <begin position="58"/>
        <end position="196"/>
    </location>
</feature>
<dbReference type="InterPro" id="IPR029787">
    <property type="entry name" value="Nucleotide_cyclase"/>
</dbReference>
<evidence type="ECO:0000259" key="3">
    <source>
        <dbReference type="PROSITE" id="PS50887"/>
    </source>
</evidence>
<keyword evidence="5" id="KW-1185">Reference proteome</keyword>
<keyword evidence="4" id="KW-0548">Nucleotidyltransferase</keyword>
<gene>
    <name evidence="4" type="ORF">ACFOOQ_01145</name>
</gene>
<dbReference type="RefSeq" id="WP_379720511.1">
    <property type="nucleotide sequence ID" value="NZ_JBHRYJ010000001.1"/>
</dbReference>
<protein>
    <recommendedName>
        <fullName evidence="1">diguanylate cyclase</fullName>
        <ecNumber evidence="1">2.7.7.65</ecNumber>
    </recommendedName>
</protein>
<keyword evidence="4" id="KW-0808">Transferase</keyword>
<name>A0ABV7VBB0_9PROT</name>
<comment type="caution">
    <text evidence="4">The sequence shown here is derived from an EMBL/GenBank/DDBJ whole genome shotgun (WGS) entry which is preliminary data.</text>
</comment>
<dbReference type="CDD" id="cd01949">
    <property type="entry name" value="GGDEF"/>
    <property type="match status" value="1"/>
</dbReference>
<dbReference type="InterPro" id="IPR050469">
    <property type="entry name" value="Diguanylate_Cyclase"/>
</dbReference>
<evidence type="ECO:0000256" key="2">
    <source>
        <dbReference type="ARBA" id="ARBA00034247"/>
    </source>
</evidence>
<dbReference type="Proteomes" id="UP001595711">
    <property type="component" value="Unassembled WGS sequence"/>
</dbReference>
<reference evidence="5" key="1">
    <citation type="journal article" date="2019" name="Int. J. Syst. Evol. Microbiol.">
        <title>The Global Catalogue of Microorganisms (GCM) 10K type strain sequencing project: providing services to taxonomists for standard genome sequencing and annotation.</title>
        <authorList>
            <consortium name="The Broad Institute Genomics Platform"/>
            <consortium name="The Broad Institute Genome Sequencing Center for Infectious Disease"/>
            <person name="Wu L."/>
            <person name="Ma J."/>
        </authorList>
    </citation>
    <scope>NUCLEOTIDE SEQUENCE [LARGE SCALE GENOMIC DNA]</scope>
    <source>
        <strain evidence="5">KCTC 42182</strain>
    </source>
</reference>